<sequence>MIAKLEIPFLVCLPLPVELAVLLLSETWKNHNEIKMPINSVDRILLLSSIPDPMMLTMISSLTAVATDGGGVNDGRSININ</sequence>
<feature type="signal peptide" evidence="1">
    <location>
        <begin position="1"/>
        <end position="19"/>
    </location>
</feature>
<comment type="caution">
    <text evidence="2">The sequence shown here is derived from an EMBL/GenBank/DDBJ whole genome shotgun (WGS) entry which is preliminary data.</text>
</comment>
<evidence type="ECO:0000313" key="3">
    <source>
        <dbReference type="Proteomes" id="UP000887458"/>
    </source>
</evidence>
<protein>
    <recommendedName>
        <fullName evidence="4">Secreted protein</fullName>
    </recommendedName>
</protein>
<reference evidence="2 3" key="2">
    <citation type="journal article" date="2022" name="Mol. Biol. Evol.">
        <title>Comparative Genomics Reveals Insights into the Divergent Evolution of Astigmatic Mites and Household Pest Adaptations.</title>
        <authorList>
            <person name="Xiong Q."/>
            <person name="Wan A.T."/>
            <person name="Liu X."/>
            <person name="Fung C.S."/>
            <person name="Xiao X."/>
            <person name="Malainual N."/>
            <person name="Hou J."/>
            <person name="Wang L."/>
            <person name="Wang M."/>
            <person name="Yang K.Y."/>
            <person name="Cui Y."/>
            <person name="Leung E.L."/>
            <person name="Nong W."/>
            <person name="Shin S.K."/>
            <person name="Au S.W."/>
            <person name="Jeong K.Y."/>
            <person name="Chew F.T."/>
            <person name="Hui J.H."/>
            <person name="Leung T.F."/>
            <person name="Tungtrongchitr A."/>
            <person name="Zhong N."/>
            <person name="Liu Z."/>
            <person name="Tsui S.K."/>
        </authorList>
    </citation>
    <scope>NUCLEOTIDE SEQUENCE [LARGE SCALE GENOMIC DNA]</scope>
    <source>
        <strain evidence="2">Derp</strain>
    </source>
</reference>
<evidence type="ECO:0000256" key="1">
    <source>
        <dbReference type="SAM" id="SignalP"/>
    </source>
</evidence>
<evidence type="ECO:0000313" key="2">
    <source>
        <dbReference type="EMBL" id="KAH9423199.1"/>
    </source>
</evidence>
<name>A0ABQ8JKR1_DERPT</name>
<keyword evidence="1" id="KW-0732">Signal</keyword>
<keyword evidence="3" id="KW-1185">Reference proteome</keyword>
<evidence type="ECO:0008006" key="4">
    <source>
        <dbReference type="Google" id="ProtNLM"/>
    </source>
</evidence>
<dbReference type="EMBL" id="NJHN03000032">
    <property type="protein sequence ID" value="KAH9423199.1"/>
    <property type="molecule type" value="Genomic_DNA"/>
</dbReference>
<reference evidence="2 3" key="1">
    <citation type="journal article" date="2018" name="J. Allergy Clin. Immunol.">
        <title>High-quality assembly of Dermatophagoides pteronyssinus genome and transcriptome reveals a wide range of novel allergens.</title>
        <authorList>
            <person name="Liu X.Y."/>
            <person name="Yang K.Y."/>
            <person name="Wang M.Q."/>
            <person name="Kwok J.S."/>
            <person name="Zeng X."/>
            <person name="Yang Z."/>
            <person name="Xiao X.J."/>
            <person name="Lau C.P."/>
            <person name="Li Y."/>
            <person name="Huang Z.M."/>
            <person name="Ba J.G."/>
            <person name="Yim A.K."/>
            <person name="Ouyang C.Y."/>
            <person name="Ngai S.M."/>
            <person name="Chan T.F."/>
            <person name="Leung E.L."/>
            <person name="Liu L."/>
            <person name="Liu Z.G."/>
            <person name="Tsui S.K."/>
        </authorList>
    </citation>
    <scope>NUCLEOTIDE SEQUENCE [LARGE SCALE GENOMIC DNA]</scope>
    <source>
        <strain evidence="2">Derp</strain>
    </source>
</reference>
<gene>
    <name evidence="2" type="ORF">DERP_003476</name>
</gene>
<dbReference type="Proteomes" id="UP000887458">
    <property type="component" value="Unassembled WGS sequence"/>
</dbReference>
<accession>A0ABQ8JKR1</accession>
<proteinExistence type="predicted"/>
<organism evidence="2 3">
    <name type="scientific">Dermatophagoides pteronyssinus</name>
    <name type="common">European house dust mite</name>
    <dbReference type="NCBI Taxonomy" id="6956"/>
    <lineage>
        <taxon>Eukaryota</taxon>
        <taxon>Metazoa</taxon>
        <taxon>Ecdysozoa</taxon>
        <taxon>Arthropoda</taxon>
        <taxon>Chelicerata</taxon>
        <taxon>Arachnida</taxon>
        <taxon>Acari</taxon>
        <taxon>Acariformes</taxon>
        <taxon>Sarcoptiformes</taxon>
        <taxon>Astigmata</taxon>
        <taxon>Psoroptidia</taxon>
        <taxon>Analgoidea</taxon>
        <taxon>Pyroglyphidae</taxon>
        <taxon>Dermatophagoidinae</taxon>
        <taxon>Dermatophagoides</taxon>
    </lineage>
</organism>
<feature type="chain" id="PRO_5046619398" description="Secreted protein" evidence="1">
    <location>
        <begin position="20"/>
        <end position="81"/>
    </location>
</feature>